<dbReference type="AlphaFoldDB" id="A0A2W4QY86"/>
<dbReference type="Pfam" id="PF08808">
    <property type="entry name" value="RES"/>
    <property type="match status" value="1"/>
</dbReference>
<comment type="caution">
    <text evidence="2">The sequence shown here is derived from an EMBL/GenBank/DDBJ whole genome shotgun (WGS) entry which is preliminary data.</text>
</comment>
<feature type="domain" description="RES" evidence="1">
    <location>
        <begin position="73"/>
        <end position="209"/>
    </location>
</feature>
<organism evidence="2 3">
    <name type="scientific">Candidatus Methylumidiphilus alinenensis</name>
    <dbReference type="NCBI Taxonomy" id="2202197"/>
    <lineage>
        <taxon>Bacteria</taxon>
        <taxon>Pseudomonadati</taxon>
        <taxon>Pseudomonadota</taxon>
        <taxon>Gammaproteobacteria</taxon>
        <taxon>Methylococcales</taxon>
        <taxon>Candidatus Methylumidiphilus</taxon>
    </lineage>
</organism>
<evidence type="ECO:0000313" key="2">
    <source>
        <dbReference type="EMBL" id="PZN76263.1"/>
    </source>
</evidence>
<name>A0A2W4QY86_9GAMM</name>
<dbReference type="InterPro" id="IPR014914">
    <property type="entry name" value="RES_dom"/>
</dbReference>
<dbReference type="Proteomes" id="UP000249396">
    <property type="component" value="Unassembled WGS sequence"/>
</dbReference>
<gene>
    <name evidence="2" type="ORF">DM484_16920</name>
</gene>
<feature type="non-terminal residue" evidence="2">
    <location>
        <position position="229"/>
    </location>
</feature>
<evidence type="ECO:0000259" key="1">
    <source>
        <dbReference type="SMART" id="SM00953"/>
    </source>
</evidence>
<evidence type="ECO:0000313" key="3">
    <source>
        <dbReference type="Proteomes" id="UP000249396"/>
    </source>
</evidence>
<proteinExistence type="predicted"/>
<dbReference type="EMBL" id="QJPH01000362">
    <property type="protein sequence ID" value="PZN76263.1"/>
    <property type="molecule type" value="Genomic_DNA"/>
</dbReference>
<protein>
    <recommendedName>
        <fullName evidence="1">RES domain-containing protein</fullName>
    </recommendedName>
</protein>
<dbReference type="SMART" id="SM00953">
    <property type="entry name" value="RES"/>
    <property type="match status" value="1"/>
</dbReference>
<accession>A0A2W4QY86</accession>
<sequence>MNVDIWAACGGGSAFTPIDGTLFRLVVEYQAALASNRLLASLDDQAVLETLLETSQPLRSTTTERLHYLLATPFLHPPLRHGSRFGRCHEPSLFYGALSIETVLAEAAYYRLVFWQGMTLPPKTPLTAQHILFSAFYACSQGIKLHQPPFNVWQDNLTDPCRYTVTQRLGSSMRQAGVAAFEYASARDAKGGLNVALFKPSALANPSPGLRQDWFSETAENQVNFYCYD</sequence>
<reference evidence="2 3" key="1">
    <citation type="journal article" date="2018" name="Aquat. Microb. Ecol.">
        <title>Gammaproteobacterial methanotrophs dominate.</title>
        <authorList>
            <person name="Rissanen A.J."/>
            <person name="Saarenheimo J."/>
            <person name="Tiirola M."/>
            <person name="Peura S."/>
            <person name="Aalto S.L."/>
            <person name="Karvinen A."/>
            <person name="Nykanen H."/>
        </authorList>
    </citation>
    <scope>NUCLEOTIDE SEQUENCE [LARGE SCALE GENOMIC DNA]</scope>
    <source>
        <strain evidence="2">AMbin10</strain>
    </source>
</reference>